<feature type="non-terminal residue" evidence="3">
    <location>
        <position position="1"/>
    </location>
</feature>
<dbReference type="Gene3D" id="1.20.1260.10">
    <property type="match status" value="1"/>
</dbReference>
<reference evidence="3 4" key="1">
    <citation type="submission" date="2016-10" db="EMBL/GenBank/DDBJ databases">
        <authorList>
            <person name="Varghese N."/>
            <person name="Submissions S."/>
        </authorList>
    </citation>
    <scope>NUCLEOTIDE SEQUENCE [LARGE SCALE GENOMIC DNA]</scope>
    <source>
        <strain evidence="3 4">DSM 14526</strain>
    </source>
</reference>
<evidence type="ECO:0000259" key="2">
    <source>
        <dbReference type="Pfam" id="PF03713"/>
    </source>
</evidence>
<evidence type="ECO:0000256" key="1">
    <source>
        <dbReference type="SAM" id="Phobius"/>
    </source>
</evidence>
<protein>
    <recommendedName>
        <fullName evidence="2">DUF305 domain-containing protein</fullName>
    </recommendedName>
</protein>
<feature type="domain" description="DUF305" evidence="2">
    <location>
        <begin position="63"/>
        <end position="119"/>
    </location>
</feature>
<proteinExistence type="predicted"/>
<dbReference type="Proteomes" id="UP000199042">
    <property type="component" value="Unassembled WGS sequence"/>
</dbReference>
<name>A0AB38A475_9LACT</name>
<dbReference type="RefSeq" id="WP_093114582.1">
    <property type="nucleotide sequence ID" value="NZ_FNQH01000020.1"/>
</dbReference>
<dbReference type="EMBL" id="FNQH01000020">
    <property type="protein sequence ID" value="SEA98539.1"/>
    <property type="molecule type" value="Genomic_DNA"/>
</dbReference>
<dbReference type="InterPro" id="IPR005183">
    <property type="entry name" value="DUF305_CopM-like"/>
</dbReference>
<feature type="transmembrane region" description="Helical" evidence="1">
    <location>
        <begin position="36"/>
        <end position="55"/>
    </location>
</feature>
<dbReference type="Pfam" id="PF03713">
    <property type="entry name" value="DUF305"/>
    <property type="match status" value="1"/>
</dbReference>
<dbReference type="AlphaFoldDB" id="A0AB38A475"/>
<evidence type="ECO:0000313" key="4">
    <source>
        <dbReference type="Proteomes" id="UP000199042"/>
    </source>
</evidence>
<organism evidence="3 4">
    <name type="scientific">Trichococcus collinsii</name>
    <dbReference type="NCBI Taxonomy" id="157076"/>
    <lineage>
        <taxon>Bacteria</taxon>
        <taxon>Bacillati</taxon>
        <taxon>Bacillota</taxon>
        <taxon>Bacilli</taxon>
        <taxon>Lactobacillales</taxon>
        <taxon>Carnobacteriaceae</taxon>
        <taxon>Trichococcus</taxon>
    </lineage>
</organism>
<sequence length="120" mass="14005">HIYFSEMRLLMTLIMGSVMAVVMLSFMWKMYDNKKWNIIILGASFLIFGVSLWLVRSQATIDDVDYMQAMIPHHSIAILASERATIEDERVRKLADEIIAAQEREIAEMKILIEEIQQRE</sequence>
<dbReference type="InterPro" id="IPR012347">
    <property type="entry name" value="Ferritin-like"/>
</dbReference>
<keyword evidence="1" id="KW-0812">Transmembrane</keyword>
<keyword evidence="1" id="KW-1133">Transmembrane helix</keyword>
<keyword evidence="1" id="KW-0472">Membrane</keyword>
<accession>A0AB38A475</accession>
<evidence type="ECO:0000313" key="3">
    <source>
        <dbReference type="EMBL" id="SEA98539.1"/>
    </source>
</evidence>
<comment type="caution">
    <text evidence="3">The sequence shown here is derived from an EMBL/GenBank/DDBJ whole genome shotgun (WGS) entry which is preliminary data.</text>
</comment>
<feature type="transmembrane region" description="Helical" evidence="1">
    <location>
        <begin position="9"/>
        <end position="30"/>
    </location>
</feature>
<gene>
    <name evidence="3" type="ORF">SAMN04488525_1207</name>
</gene>
<keyword evidence="4" id="KW-1185">Reference proteome</keyword>